<protein>
    <submittedName>
        <fullName evidence="3">Fructose reductase</fullName>
    </submittedName>
</protein>
<dbReference type="EMBL" id="PVLQ01000044">
    <property type="protein sequence ID" value="PRD64830.1"/>
    <property type="molecule type" value="Genomic_DNA"/>
</dbReference>
<evidence type="ECO:0000313" key="3">
    <source>
        <dbReference type="EMBL" id="PRD64830.1"/>
    </source>
</evidence>
<reference evidence="3 4" key="1">
    <citation type="submission" date="2018-03" db="EMBL/GenBank/DDBJ databases">
        <title>Comparative genomics illustrates the genes involved in a hyperalkaliphilic mechanisms of Serpentinomonas isolated from highly-alkaline calcium-rich serpentinized springs.</title>
        <authorList>
            <person name="Suzuki S."/>
            <person name="Ishii S."/>
            <person name="Walworth N."/>
            <person name="Bird L."/>
            <person name="Kuenen J.G."/>
            <person name="Nealson K.H."/>
        </authorList>
    </citation>
    <scope>NUCLEOTIDE SEQUENCE [LARGE SCALE GENOMIC DNA]</scope>
    <source>
        <strain evidence="3 4">P1</strain>
    </source>
</reference>
<dbReference type="SUPFAM" id="SSF51735">
    <property type="entry name" value="NAD(P)-binding Rossmann-fold domains"/>
    <property type="match status" value="1"/>
</dbReference>
<sequence length="329" mass="35155">MKWAFVGASNIASEWMIGAVRALGDEVVAVVSGSAERAQAFASQHRIRHALTDIRALAGLGLDAVYVSCTNDQHEAAVLQAAAMGCHVLCEKPLALDLAAARRMVDACAAAGVVMGTNHHLRHNSAHRQMRGVLRQQGLGRLVAARISHSVFLRAQLQGWRIDRPQAGGGVVLDIAVHNADSLAFLLGEYPVEVMAMTQASGMGQGVEDNAMSLWQFASGLCAFTHQGFNTPHASNRLEILGDRASLEARGVLNQAPGGELVWRRSDGDLSLRLDHDNLYLRGLREMHQAIAGQPHDMATGEAGLKSLAVALAVLESARTGRRVAVDYA</sequence>
<organism evidence="3 4">
    <name type="scientific">Malikia granosa</name>
    <dbReference type="NCBI Taxonomy" id="263067"/>
    <lineage>
        <taxon>Bacteria</taxon>
        <taxon>Pseudomonadati</taxon>
        <taxon>Pseudomonadota</taxon>
        <taxon>Betaproteobacteria</taxon>
        <taxon>Burkholderiales</taxon>
        <taxon>Comamonadaceae</taxon>
        <taxon>Malikia</taxon>
    </lineage>
</organism>
<name>A0A2S9K2Y1_9BURK</name>
<dbReference type="Pfam" id="PF22725">
    <property type="entry name" value="GFO_IDH_MocA_C3"/>
    <property type="match status" value="1"/>
</dbReference>
<dbReference type="InterPro" id="IPR036291">
    <property type="entry name" value="NAD(P)-bd_dom_sf"/>
</dbReference>
<dbReference type="Gene3D" id="3.30.360.10">
    <property type="entry name" value="Dihydrodipicolinate Reductase, domain 2"/>
    <property type="match status" value="1"/>
</dbReference>
<dbReference type="InterPro" id="IPR052515">
    <property type="entry name" value="Gfo/Idh/MocA_Oxidoreductase"/>
</dbReference>
<feature type="domain" description="Gfo/Idh/MocA-like oxidoreductase N-terminal" evidence="1">
    <location>
        <begin position="2"/>
        <end position="119"/>
    </location>
</feature>
<gene>
    <name evidence="3" type="ORF">C6P64_12475</name>
</gene>
<evidence type="ECO:0000259" key="1">
    <source>
        <dbReference type="Pfam" id="PF01408"/>
    </source>
</evidence>
<keyword evidence="4" id="KW-1185">Reference proteome</keyword>
<dbReference type="InterPro" id="IPR055170">
    <property type="entry name" value="GFO_IDH_MocA-like_dom"/>
</dbReference>
<evidence type="ECO:0000313" key="4">
    <source>
        <dbReference type="Proteomes" id="UP000238589"/>
    </source>
</evidence>
<accession>A0A2S9K2Y1</accession>
<dbReference type="OrthoDB" id="9793050at2"/>
<proteinExistence type="predicted"/>
<dbReference type="Gene3D" id="3.40.50.720">
    <property type="entry name" value="NAD(P)-binding Rossmann-like Domain"/>
    <property type="match status" value="1"/>
</dbReference>
<dbReference type="GO" id="GO:0000166">
    <property type="term" value="F:nucleotide binding"/>
    <property type="evidence" value="ECO:0007669"/>
    <property type="project" value="InterPro"/>
</dbReference>
<dbReference type="Pfam" id="PF01408">
    <property type="entry name" value="GFO_IDH_MocA"/>
    <property type="match status" value="1"/>
</dbReference>
<dbReference type="AlphaFoldDB" id="A0A2S9K2Y1"/>
<feature type="domain" description="GFO/IDH/MocA-like oxidoreductase" evidence="2">
    <location>
        <begin position="127"/>
        <end position="248"/>
    </location>
</feature>
<evidence type="ECO:0000259" key="2">
    <source>
        <dbReference type="Pfam" id="PF22725"/>
    </source>
</evidence>
<comment type="caution">
    <text evidence="3">The sequence shown here is derived from an EMBL/GenBank/DDBJ whole genome shotgun (WGS) entry which is preliminary data.</text>
</comment>
<dbReference type="RefSeq" id="WP_105748897.1">
    <property type="nucleotide sequence ID" value="NZ_PVLQ01000044.1"/>
</dbReference>
<dbReference type="InterPro" id="IPR000683">
    <property type="entry name" value="Gfo/Idh/MocA-like_OxRdtase_N"/>
</dbReference>
<dbReference type="PANTHER" id="PTHR43249">
    <property type="entry name" value="UDP-N-ACETYL-2-AMINO-2-DEOXY-D-GLUCURONATE OXIDASE"/>
    <property type="match status" value="1"/>
</dbReference>
<dbReference type="SUPFAM" id="SSF55347">
    <property type="entry name" value="Glyceraldehyde-3-phosphate dehydrogenase-like, C-terminal domain"/>
    <property type="match status" value="1"/>
</dbReference>
<dbReference type="Proteomes" id="UP000238589">
    <property type="component" value="Unassembled WGS sequence"/>
</dbReference>
<dbReference type="PANTHER" id="PTHR43249:SF1">
    <property type="entry name" value="D-GLUCOSIDE 3-DEHYDROGENASE"/>
    <property type="match status" value="1"/>
</dbReference>